<name>A0A516PZG4_9ACTN</name>
<sequence length="89" mass="9364">MAALERGSGAYNIADDEPVSMSDLMVAIAAAVGAPRPMTIPTCVLGALPYATVIMTGGLRVSNAKARDELGWTPNHPSYRDGVREFTAQ</sequence>
<evidence type="ECO:0000313" key="1">
    <source>
        <dbReference type="EMBL" id="QDP96542.1"/>
    </source>
</evidence>
<proteinExistence type="predicted"/>
<dbReference type="InterPro" id="IPR036291">
    <property type="entry name" value="NAD(P)-bd_dom_sf"/>
</dbReference>
<dbReference type="SUPFAM" id="SSF51735">
    <property type="entry name" value="NAD(P)-binding Rossmann-fold domains"/>
    <property type="match status" value="1"/>
</dbReference>
<organism evidence="1 2">
    <name type="scientific">Microlunatus elymi</name>
    <dbReference type="NCBI Taxonomy" id="2596828"/>
    <lineage>
        <taxon>Bacteria</taxon>
        <taxon>Bacillati</taxon>
        <taxon>Actinomycetota</taxon>
        <taxon>Actinomycetes</taxon>
        <taxon>Propionibacteriales</taxon>
        <taxon>Propionibacteriaceae</taxon>
        <taxon>Microlunatus</taxon>
    </lineage>
</organism>
<dbReference type="AlphaFoldDB" id="A0A516PZG4"/>
<dbReference type="KEGG" id="mik:FOE78_12070"/>
<gene>
    <name evidence="1" type="ORF">FOE78_12070</name>
</gene>
<evidence type="ECO:0000313" key="2">
    <source>
        <dbReference type="Proteomes" id="UP000319263"/>
    </source>
</evidence>
<accession>A0A516PZG4</accession>
<dbReference type="EMBL" id="CP041692">
    <property type="protein sequence ID" value="QDP96542.1"/>
    <property type="molecule type" value="Genomic_DNA"/>
</dbReference>
<dbReference type="Gene3D" id="3.40.50.720">
    <property type="entry name" value="NAD(P)-binding Rossmann-like Domain"/>
    <property type="match status" value="1"/>
</dbReference>
<dbReference type="Proteomes" id="UP000319263">
    <property type="component" value="Chromosome"/>
</dbReference>
<keyword evidence="2" id="KW-1185">Reference proteome</keyword>
<reference evidence="1 2" key="1">
    <citation type="submission" date="2019-07" db="EMBL/GenBank/DDBJ databases">
        <title>Microlunatus dokdonensis sp. nov. isolated from the rhizospheric soil of the wild plant Elymus tsukushiensis.</title>
        <authorList>
            <person name="Ghim S.-Y."/>
            <person name="Hwang Y.-J."/>
            <person name="Son J.-S."/>
            <person name="Shin J.-H."/>
        </authorList>
    </citation>
    <scope>NUCLEOTIDE SEQUENCE [LARGE SCALE GENOMIC DNA]</scope>
    <source>
        <strain evidence="1 2">KUDC0627</strain>
    </source>
</reference>
<protein>
    <recommendedName>
        <fullName evidence="3">NAD dependent epimerase/dehydratase family protein</fullName>
    </recommendedName>
</protein>
<evidence type="ECO:0008006" key="3">
    <source>
        <dbReference type="Google" id="ProtNLM"/>
    </source>
</evidence>
<dbReference type="OrthoDB" id="9787292at2"/>